<evidence type="ECO:0000313" key="3">
    <source>
        <dbReference type="Proteomes" id="UP000708208"/>
    </source>
</evidence>
<protein>
    <submittedName>
        <fullName evidence="2">Uncharacterized protein</fullName>
    </submittedName>
</protein>
<dbReference type="AlphaFoldDB" id="A0A8J2P993"/>
<feature type="repeat" description="WD" evidence="1">
    <location>
        <begin position="1"/>
        <end position="25"/>
    </location>
</feature>
<reference evidence="2" key="1">
    <citation type="submission" date="2021-06" db="EMBL/GenBank/DDBJ databases">
        <authorList>
            <person name="Hodson N. C."/>
            <person name="Mongue J. A."/>
            <person name="Jaron S. K."/>
        </authorList>
    </citation>
    <scope>NUCLEOTIDE SEQUENCE</scope>
</reference>
<dbReference type="PROSITE" id="PS50294">
    <property type="entry name" value="WD_REPEATS_REGION"/>
    <property type="match status" value="1"/>
</dbReference>
<dbReference type="EMBL" id="CAJVCH010316237">
    <property type="protein sequence ID" value="CAG7786358.1"/>
    <property type="molecule type" value="Genomic_DNA"/>
</dbReference>
<feature type="non-terminal residue" evidence="2">
    <location>
        <position position="25"/>
    </location>
</feature>
<dbReference type="Proteomes" id="UP000708208">
    <property type="component" value="Unassembled WGS sequence"/>
</dbReference>
<accession>A0A8J2P993</accession>
<dbReference type="PROSITE" id="PS50082">
    <property type="entry name" value="WD_REPEATS_2"/>
    <property type="match status" value="1"/>
</dbReference>
<feature type="non-terminal residue" evidence="2">
    <location>
        <position position="1"/>
    </location>
</feature>
<evidence type="ECO:0000256" key="1">
    <source>
        <dbReference type="PROSITE-ProRule" id="PRU00221"/>
    </source>
</evidence>
<dbReference type="InterPro" id="IPR001680">
    <property type="entry name" value="WD40_rpt"/>
</dbReference>
<keyword evidence="1" id="KW-0853">WD repeat</keyword>
<organism evidence="2 3">
    <name type="scientific">Allacma fusca</name>
    <dbReference type="NCBI Taxonomy" id="39272"/>
    <lineage>
        <taxon>Eukaryota</taxon>
        <taxon>Metazoa</taxon>
        <taxon>Ecdysozoa</taxon>
        <taxon>Arthropoda</taxon>
        <taxon>Hexapoda</taxon>
        <taxon>Collembola</taxon>
        <taxon>Symphypleona</taxon>
        <taxon>Sminthuridae</taxon>
        <taxon>Allacma</taxon>
    </lineage>
</organism>
<sequence length="25" mass="2794">PDKASIISSSEDATIRLWSLLTWTC</sequence>
<gene>
    <name evidence="2" type="ORF">AFUS01_LOCUS24930</name>
</gene>
<evidence type="ECO:0000313" key="2">
    <source>
        <dbReference type="EMBL" id="CAG7786358.1"/>
    </source>
</evidence>
<proteinExistence type="predicted"/>
<name>A0A8J2P993_9HEXA</name>
<comment type="caution">
    <text evidence="2">The sequence shown here is derived from an EMBL/GenBank/DDBJ whole genome shotgun (WGS) entry which is preliminary data.</text>
</comment>
<keyword evidence="3" id="KW-1185">Reference proteome</keyword>